<dbReference type="InterPro" id="IPR018993">
    <property type="entry name" value="FOP_dimerisation-dom_N"/>
</dbReference>
<comment type="similarity">
    <text evidence="4">Belongs to the CEP43 family.</text>
</comment>
<evidence type="ECO:0000256" key="5">
    <source>
        <dbReference type="ARBA" id="ARBA00022490"/>
    </source>
</evidence>
<keyword evidence="16" id="KW-1185">Reference proteome</keyword>
<reference evidence="15" key="3">
    <citation type="submission" date="2015-06" db="UniProtKB">
        <authorList>
            <consortium name="EnsemblMetazoa"/>
        </authorList>
    </citation>
    <scope>IDENTIFICATION</scope>
</reference>
<dbReference type="AlphaFoldDB" id="R7VE31"/>
<dbReference type="GO" id="GO:0034453">
    <property type="term" value="P:microtubule anchoring"/>
    <property type="evidence" value="ECO:0007669"/>
    <property type="project" value="InterPro"/>
</dbReference>
<evidence type="ECO:0000259" key="13">
    <source>
        <dbReference type="Pfam" id="PF09398"/>
    </source>
</evidence>
<evidence type="ECO:0000256" key="12">
    <source>
        <dbReference type="ARBA" id="ARBA00081996"/>
    </source>
</evidence>
<comment type="function">
    <text evidence="9">Involved in the biogenesis of cilia. Required for the recruitment of PLK1 to centrosomes and S phase progression.</text>
</comment>
<feature type="domain" description="FGFR1 oncogene partner (FOP) N-terminal dimerisation" evidence="13">
    <location>
        <begin position="43"/>
        <end position="111"/>
    </location>
</feature>
<name>R7VE31_CAPTE</name>
<evidence type="ECO:0000256" key="2">
    <source>
        <dbReference type="ARBA" id="ARBA00004463"/>
    </source>
</evidence>
<dbReference type="Pfam" id="PF09398">
    <property type="entry name" value="FOP_dimer"/>
    <property type="match status" value="1"/>
</dbReference>
<protein>
    <recommendedName>
        <fullName evidence="10">Centrosomal protein 20</fullName>
    </recommendedName>
    <alternativeName>
        <fullName evidence="11">FGFR1OP N-terminal-like protein</fullName>
    </alternativeName>
    <alternativeName>
        <fullName evidence="12">LisH domain-containing protein FOPNL</fullName>
    </alternativeName>
</protein>
<evidence type="ECO:0000313" key="14">
    <source>
        <dbReference type="EMBL" id="ELU16884.1"/>
    </source>
</evidence>
<dbReference type="GO" id="GO:0031514">
    <property type="term" value="C:motile cilium"/>
    <property type="evidence" value="ECO:0007669"/>
    <property type="project" value="TreeGrafter"/>
</dbReference>
<reference evidence="14 16" key="2">
    <citation type="journal article" date="2013" name="Nature">
        <title>Insights into bilaterian evolution from three spiralian genomes.</title>
        <authorList>
            <person name="Simakov O."/>
            <person name="Marletaz F."/>
            <person name="Cho S.J."/>
            <person name="Edsinger-Gonzales E."/>
            <person name="Havlak P."/>
            <person name="Hellsten U."/>
            <person name="Kuo D.H."/>
            <person name="Larsson T."/>
            <person name="Lv J."/>
            <person name="Arendt D."/>
            <person name="Savage R."/>
            <person name="Osoegawa K."/>
            <person name="de Jong P."/>
            <person name="Grimwood J."/>
            <person name="Chapman J.A."/>
            <person name="Shapiro H."/>
            <person name="Aerts A."/>
            <person name="Otillar R.P."/>
            <person name="Terry A.Y."/>
            <person name="Boore J.L."/>
            <person name="Grigoriev I.V."/>
            <person name="Lindberg D.R."/>
            <person name="Seaver E.C."/>
            <person name="Weisblat D.A."/>
            <person name="Putnam N.H."/>
            <person name="Rokhsar D.S."/>
        </authorList>
    </citation>
    <scope>NUCLEOTIDE SEQUENCE</scope>
    <source>
        <strain evidence="14 16">I ESC-2004</strain>
    </source>
</reference>
<evidence type="ECO:0000313" key="16">
    <source>
        <dbReference type="Proteomes" id="UP000014760"/>
    </source>
</evidence>
<dbReference type="FunFam" id="1.20.960.40:FF:000002">
    <property type="entry name" value="LisH domain-containing protein FOPNL"/>
    <property type="match status" value="1"/>
</dbReference>
<dbReference type="EnsemblMetazoa" id="CapteT190202">
    <property type="protein sequence ID" value="CapteP190202"/>
    <property type="gene ID" value="CapteG190202"/>
</dbReference>
<evidence type="ECO:0000256" key="1">
    <source>
        <dbReference type="ARBA" id="ARBA00004120"/>
    </source>
</evidence>
<evidence type="ECO:0000256" key="7">
    <source>
        <dbReference type="ARBA" id="ARBA00023212"/>
    </source>
</evidence>
<dbReference type="EMBL" id="KB292836">
    <property type="protein sequence ID" value="ELU16884.1"/>
    <property type="molecule type" value="Genomic_DNA"/>
</dbReference>
<dbReference type="GO" id="GO:0034451">
    <property type="term" value="C:centriolar satellite"/>
    <property type="evidence" value="ECO:0007669"/>
    <property type="project" value="UniProtKB-SubCell"/>
</dbReference>
<evidence type="ECO:0000256" key="3">
    <source>
        <dbReference type="ARBA" id="ARBA00004607"/>
    </source>
</evidence>
<evidence type="ECO:0000256" key="6">
    <source>
        <dbReference type="ARBA" id="ARBA00022794"/>
    </source>
</evidence>
<dbReference type="EMBL" id="AMQN01017203">
    <property type="status" value="NOT_ANNOTATED_CDS"/>
    <property type="molecule type" value="Genomic_DNA"/>
</dbReference>
<evidence type="ECO:0000256" key="8">
    <source>
        <dbReference type="ARBA" id="ARBA00023273"/>
    </source>
</evidence>
<evidence type="ECO:0000256" key="10">
    <source>
        <dbReference type="ARBA" id="ARBA00070736"/>
    </source>
</evidence>
<dbReference type="PANTHER" id="PTHR15431:SF19">
    <property type="entry name" value="CENTROSOMAL PROTEIN 20-RELATED"/>
    <property type="match status" value="1"/>
</dbReference>
<dbReference type="OrthoDB" id="5970631at2759"/>
<proteinExistence type="inferred from homology"/>
<reference evidence="16" key="1">
    <citation type="submission" date="2012-12" db="EMBL/GenBank/DDBJ databases">
        <authorList>
            <person name="Hellsten U."/>
            <person name="Grimwood J."/>
            <person name="Chapman J.A."/>
            <person name="Shapiro H."/>
            <person name="Aerts A."/>
            <person name="Otillar R.P."/>
            <person name="Terry A.Y."/>
            <person name="Boore J.L."/>
            <person name="Simakov O."/>
            <person name="Marletaz F."/>
            <person name="Cho S.-J."/>
            <person name="Edsinger-Gonzales E."/>
            <person name="Havlak P."/>
            <person name="Kuo D.-H."/>
            <person name="Larsson T."/>
            <person name="Lv J."/>
            <person name="Arendt D."/>
            <person name="Savage R."/>
            <person name="Osoegawa K."/>
            <person name="de Jong P."/>
            <person name="Lindberg D.R."/>
            <person name="Seaver E.C."/>
            <person name="Weisblat D.A."/>
            <person name="Putnam N.H."/>
            <person name="Grigoriev I.V."/>
            <person name="Rokhsar D.S."/>
        </authorList>
    </citation>
    <scope>NUCLEOTIDE SEQUENCE</scope>
    <source>
        <strain evidence="16">I ESC-2004</strain>
    </source>
</reference>
<dbReference type="GO" id="GO:0036064">
    <property type="term" value="C:ciliary basal body"/>
    <property type="evidence" value="ECO:0007669"/>
    <property type="project" value="TreeGrafter"/>
</dbReference>
<dbReference type="HOGENOM" id="CLU_119108_2_0_1"/>
<evidence type="ECO:0000256" key="9">
    <source>
        <dbReference type="ARBA" id="ARBA00055043"/>
    </source>
</evidence>
<evidence type="ECO:0000313" key="15">
    <source>
        <dbReference type="EnsemblMetazoa" id="CapteP190202"/>
    </source>
</evidence>
<dbReference type="GO" id="GO:0060271">
    <property type="term" value="P:cilium assembly"/>
    <property type="evidence" value="ECO:0007669"/>
    <property type="project" value="TreeGrafter"/>
</dbReference>
<evidence type="ECO:0000256" key="4">
    <source>
        <dbReference type="ARBA" id="ARBA00005385"/>
    </source>
</evidence>
<comment type="subcellular location">
    <subcellularLocation>
        <location evidence="1">Cytoplasm</location>
        <location evidence="1">Cytoskeleton</location>
        <location evidence="1">Cilium basal body</location>
    </subcellularLocation>
    <subcellularLocation>
        <location evidence="3">Cytoplasm</location>
        <location evidence="3">Cytoskeleton</location>
        <location evidence="3">Microtubule organizing center</location>
        <location evidence="3">Centrosome</location>
        <location evidence="3">Centriolar satellite</location>
    </subcellularLocation>
    <subcellularLocation>
        <location evidence="2">Cytoplasmic granule</location>
    </subcellularLocation>
</comment>
<dbReference type="Proteomes" id="UP000014760">
    <property type="component" value="Unassembled WGS sequence"/>
</dbReference>
<keyword evidence="5" id="KW-0963">Cytoplasm</keyword>
<dbReference type="STRING" id="283909.R7VE31"/>
<dbReference type="Gene3D" id="1.20.960.40">
    <property type="match status" value="1"/>
</dbReference>
<sequence>MASISDLNSAVKETLEHRGVLQEVKARLRAEVFHVLNDHQEQRPPLTNENILITELIREYLDFNNYKYTASVLQSESGQPTQKLDREFLKQELNVVEDAETGSVPLLYSIIGNYISHRKGHDA</sequence>
<keyword evidence="7" id="KW-0206">Cytoskeleton</keyword>
<dbReference type="OMA" id="EYLVFNR"/>
<accession>R7VE31</accession>
<organism evidence="14">
    <name type="scientific">Capitella teleta</name>
    <name type="common">Polychaete worm</name>
    <dbReference type="NCBI Taxonomy" id="283909"/>
    <lineage>
        <taxon>Eukaryota</taxon>
        <taxon>Metazoa</taxon>
        <taxon>Spiralia</taxon>
        <taxon>Lophotrochozoa</taxon>
        <taxon>Annelida</taxon>
        <taxon>Polychaeta</taxon>
        <taxon>Sedentaria</taxon>
        <taxon>Scolecida</taxon>
        <taxon>Capitellidae</taxon>
        <taxon>Capitella</taxon>
    </lineage>
</organism>
<dbReference type="InterPro" id="IPR006594">
    <property type="entry name" value="LisH"/>
</dbReference>
<dbReference type="PROSITE" id="PS50896">
    <property type="entry name" value="LISH"/>
    <property type="match status" value="1"/>
</dbReference>
<dbReference type="PANTHER" id="PTHR15431">
    <property type="entry name" value="FGFR1 ONCOGENE PARTNER/LISH DOMAIN-CONTAINING PROTEIN"/>
    <property type="match status" value="1"/>
</dbReference>
<gene>
    <name evidence="14" type="ORF">CAPTEDRAFT_190202</name>
</gene>
<dbReference type="SMART" id="SM00667">
    <property type="entry name" value="LisH"/>
    <property type="match status" value="1"/>
</dbReference>
<keyword evidence="6" id="KW-0970">Cilium biogenesis/degradation</keyword>
<keyword evidence="8" id="KW-0966">Cell projection</keyword>
<evidence type="ECO:0000256" key="11">
    <source>
        <dbReference type="ARBA" id="ARBA00076755"/>
    </source>
</evidence>